<name>A0A6A5SNR9_9PLEO</name>
<accession>A0A6A5SNR9</accession>
<proteinExistence type="predicted"/>
<reference evidence="2" key="1">
    <citation type="journal article" date="2020" name="Stud. Mycol.">
        <title>101 Dothideomycetes genomes: a test case for predicting lifestyles and emergence of pathogens.</title>
        <authorList>
            <person name="Haridas S."/>
            <person name="Albert R."/>
            <person name="Binder M."/>
            <person name="Bloem J."/>
            <person name="Labutti K."/>
            <person name="Salamov A."/>
            <person name="Andreopoulos B."/>
            <person name="Baker S."/>
            <person name="Barry K."/>
            <person name="Bills G."/>
            <person name="Bluhm B."/>
            <person name="Cannon C."/>
            <person name="Castanera R."/>
            <person name="Culley D."/>
            <person name="Daum C."/>
            <person name="Ezra D."/>
            <person name="Gonzalez J."/>
            <person name="Henrissat B."/>
            <person name="Kuo A."/>
            <person name="Liang C."/>
            <person name="Lipzen A."/>
            <person name="Lutzoni F."/>
            <person name="Magnuson J."/>
            <person name="Mondo S."/>
            <person name="Nolan M."/>
            <person name="Ohm R."/>
            <person name="Pangilinan J."/>
            <person name="Park H.-J."/>
            <person name="Ramirez L."/>
            <person name="Alfaro M."/>
            <person name="Sun H."/>
            <person name="Tritt A."/>
            <person name="Yoshinaga Y."/>
            <person name="Zwiers L.-H."/>
            <person name="Turgeon B."/>
            <person name="Goodwin S."/>
            <person name="Spatafora J."/>
            <person name="Crous P."/>
            <person name="Grigoriev I."/>
        </authorList>
    </citation>
    <scope>NUCLEOTIDE SEQUENCE</scope>
    <source>
        <strain evidence="2">CBS 161.51</strain>
    </source>
</reference>
<dbReference type="Proteomes" id="UP000800038">
    <property type="component" value="Unassembled WGS sequence"/>
</dbReference>
<protein>
    <submittedName>
        <fullName evidence="2">Uncharacterized protein</fullName>
    </submittedName>
</protein>
<organism evidence="2 3">
    <name type="scientific">Clathrospora elynae</name>
    <dbReference type="NCBI Taxonomy" id="706981"/>
    <lineage>
        <taxon>Eukaryota</taxon>
        <taxon>Fungi</taxon>
        <taxon>Dikarya</taxon>
        <taxon>Ascomycota</taxon>
        <taxon>Pezizomycotina</taxon>
        <taxon>Dothideomycetes</taxon>
        <taxon>Pleosporomycetidae</taxon>
        <taxon>Pleosporales</taxon>
        <taxon>Diademaceae</taxon>
        <taxon>Clathrospora</taxon>
    </lineage>
</organism>
<dbReference type="AlphaFoldDB" id="A0A6A5SNR9"/>
<evidence type="ECO:0000313" key="3">
    <source>
        <dbReference type="Proteomes" id="UP000800038"/>
    </source>
</evidence>
<feature type="compositionally biased region" description="Basic and acidic residues" evidence="1">
    <location>
        <begin position="45"/>
        <end position="54"/>
    </location>
</feature>
<evidence type="ECO:0000256" key="1">
    <source>
        <dbReference type="SAM" id="MobiDB-lite"/>
    </source>
</evidence>
<feature type="region of interest" description="Disordered" evidence="1">
    <location>
        <begin position="1"/>
        <end position="75"/>
    </location>
</feature>
<evidence type="ECO:0000313" key="2">
    <source>
        <dbReference type="EMBL" id="KAF1938867.1"/>
    </source>
</evidence>
<gene>
    <name evidence="2" type="ORF">EJ02DRAFT_457458</name>
</gene>
<sequence length="96" mass="10697">MPPFSSVSGGKLSTATVAEDPTTSTPSPPVPPPAYTENAQAIHSNDGETRDRNQAHTFDTFLPPGQLGHDDQQERVKYPKQLWRWLKRRVGKSKKQ</sequence>
<feature type="compositionally biased region" description="Polar residues" evidence="1">
    <location>
        <begin position="1"/>
        <end position="16"/>
    </location>
</feature>
<dbReference type="EMBL" id="ML976093">
    <property type="protein sequence ID" value="KAF1938867.1"/>
    <property type="molecule type" value="Genomic_DNA"/>
</dbReference>
<keyword evidence="3" id="KW-1185">Reference proteome</keyword>